<evidence type="ECO:0000313" key="3">
    <source>
        <dbReference type="Proteomes" id="UP000570678"/>
    </source>
</evidence>
<comment type="caution">
    <text evidence="2">The sequence shown here is derived from an EMBL/GenBank/DDBJ whole genome shotgun (WGS) entry which is preliminary data.</text>
</comment>
<feature type="region of interest" description="Disordered" evidence="1">
    <location>
        <begin position="1"/>
        <end position="49"/>
    </location>
</feature>
<reference evidence="2 3" key="1">
    <citation type="submission" date="2020-04" db="EMBL/GenBank/DDBJ databases">
        <title>MicrobeNet Type strains.</title>
        <authorList>
            <person name="Nicholson A.C."/>
        </authorList>
    </citation>
    <scope>NUCLEOTIDE SEQUENCE [LARGE SCALE GENOMIC DNA]</scope>
    <source>
        <strain evidence="2 3">JCM 3332</strain>
    </source>
</reference>
<proteinExistence type="predicted"/>
<dbReference type="AlphaFoldDB" id="A0A846YSA2"/>
<feature type="compositionally biased region" description="Basic and acidic residues" evidence="1">
    <location>
        <begin position="1"/>
        <end position="10"/>
    </location>
</feature>
<name>A0A846YSA2_9NOCA</name>
<accession>A0A846YSA2</accession>
<keyword evidence="3" id="KW-1185">Reference proteome</keyword>
<protein>
    <submittedName>
        <fullName evidence="2">Uncharacterized protein</fullName>
    </submittedName>
</protein>
<evidence type="ECO:0000256" key="1">
    <source>
        <dbReference type="SAM" id="MobiDB-lite"/>
    </source>
</evidence>
<dbReference type="RefSeq" id="WP_168433967.1">
    <property type="nucleotide sequence ID" value="NZ_JAAXOT010000022.1"/>
</dbReference>
<organism evidence="2 3">
    <name type="scientific">Nocardia flavorosea</name>
    <dbReference type="NCBI Taxonomy" id="53429"/>
    <lineage>
        <taxon>Bacteria</taxon>
        <taxon>Bacillati</taxon>
        <taxon>Actinomycetota</taxon>
        <taxon>Actinomycetes</taxon>
        <taxon>Mycobacteriales</taxon>
        <taxon>Nocardiaceae</taxon>
        <taxon>Nocardia</taxon>
    </lineage>
</organism>
<gene>
    <name evidence="2" type="ORF">HGA15_30695</name>
</gene>
<dbReference type="EMBL" id="JAAXOT010000022">
    <property type="protein sequence ID" value="NKY60430.1"/>
    <property type="molecule type" value="Genomic_DNA"/>
</dbReference>
<dbReference type="Proteomes" id="UP000570678">
    <property type="component" value="Unassembled WGS sequence"/>
</dbReference>
<evidence type="ECO:0000313" key="2">
    <source>
        <dbReference type="EMBL" id="NKY60430.1"/>
    </source>
</evidence>
<sequence length="49" mass="5659">MTTPEPERPDLTAWRRRQALGESNAAQPVPSGKTYQRKAKHPKEQDRDE</sequence>